<comment type="caution">
    <text evidence="1">The sequence shown here is derived from an EMBL/GenBank/DDBJ whole genome shotgun (WGS) entry which is preliminary data.</text>
</comment>
<dbReference type="RefSeq" id="WP_274326099.1">
    <property type="nucleotide sequence ID" value="NZ_CP118158.1"/>
</dbReference>
<gene>
    <name evidence="1" type="ORF">ACFQMA_11995</name>
</gene>
<reference evidence="1 2" key="1">
    <citation type="journal article" date="2019" name="Int. J. Syst. Evol. Microbiol.">
        <title>The Global Catalogue of Microorganisms (GCM) 10K type strain sequencing project: providing services to taxonomists for standard genome sequencing and annotation.</title>
        <authorList>
            <consortium name="The Broad Institute Genomics Platform"/>
            <consortium name="The Broad Institute Genome Sequencing Center for Infectious Disease"/>
            <person name="Wu L."/>
            <person name="Ma J."/>
        </authorList>
    </citation>
    <scope>NUCLEOTIDE SEQUENCE [LARGE SCALE GENOMIC DNA]</scope>
    <source>
        <strain evidence="1 2">XZYJT29</strain>
    </source>
</reference>
<name>A0ABD5Y819_9EURY</name>
<organism evidence="1 2">
    <name type="scientific">Halosimplex aquaticum</name>
    <dbReference type="NCBI Taxonomy" id="3026162"/>
    <lineage>
        <taxon>Archaea</taxon>
        <taxon>Methanobacteriati</taxon>
        <taxon>Methanobacteriota</taxon>
        <taxon>Stenosarchaea group</taxon>
        <taxon>Halobacteria</taxon>
        <taxon>Halobacteriales</taxon>
        <taxon>Haloarculaceae</taxon>
        <taxon>Halosimplex</taxon>
    </lineage>
</organism>
<keyword evidence="2" id="KW-1185">Reference proteome</keyword>
<dbReference type="AlphaFoldDB" id="A0ABD5Y819"/>
<evidence type="ECO:0000313" key="1">
    <source>
        <dbReference type="EMBL" id="MFC7140544.1"/>
    </source>
</evidence>
<protein>
    <submittedName>
        <fullName evidence="1">Uncharacterized protein</fullName>
    </submittedName>
</protein>
<dbReference type="Proteomes" id="UP001596432">
    <property type="component" value="Unassembled WGS sequence"/>
</dbReference>
<proteinExistence type="predicted"/>
<evidence type="ECO:0000313" key="2">
    <source>
        <dbReference type="Proteomes" id="UP001596432"/>
    </source>
</evidence>
<sequence length="215" mass="24173">MNRCPQCGDRFERLGQHYAVGRCDRPDLSDRQRAIVEYLILLGANVREDNTEPRLEVFSTKRWRLASVADALGWLANSPRRHVEATDPHSSDMWALTSVPHPSVAYGGPTDVARLRPLTARLIVVERATWVGDLFGSLHVDLRGFDVDGDHLRRLLAREGVATVEYDGEGYAEDTHTARYHWHPDVVVVPHYDAVDLLEWVGMSLSDVADPIQLG</sequence>
<accession>A0ABD5Y819</accession>
<dbReference type="EMBL" id="JBHTAS010000001">
    <property type="protein sequence ID" value="MFC7140544.1"/>
    <property type="molecule type" value="Genomic_DNA"/>
</dbReference>
<dbReference type="GeneID" id="78820839"/>